<gene>
    <name evidence="2" type="ORF">IAD15_01475</name>
</gene>
<evidence type="ECO:0000313" key="3">
    <source>
        <dbReference type="Proteomes" id="UP000824175"/>
    </source>
</evidence>
<name>A0A9D1HN15_9FIRM</name>
<keyword evidence="1" id="KW-0732">Signal</keyword>
<dbReference type="AlphaFoldDB" id="A0A9D1HN15"/>
<comment type="caution">
    <text evidence="2">The sequence shown here is derived from an EMBL/GenBank/DDBJ whole genome shotgun (WGS) entry which is preliminary data.</text>
</comment>
<organism evidence="2 3">
    <name type="scientific">Candidatus Fimiplasma intestinipullorum</name>
    <dbReference type="NCBI Taxonomy" id="2840825"/>
    <lineage>
        <taxon>Bacteria</taxon>
        <taxon>Bacillati</taxon>
        <taxon>Bacillota</taxon>
        <taxon>Clostridia</taxon>
        <taxon>Eubacteriales</taxon>
        <taxon>Candidatus Fimiplasma</taxon>
    </lineage>
</organism>
<evidence type="ECO:0000313" key="2">
    <source>
        <dbReference type="EMBL" id="HIU12727.1"/>
    </source>
</evidence>
<feature type="chain" id="PRO_5039127848" evidence="1">
    <location>
        <begin position="21"/>
        <end position="234"/>
    </location>
</feature>
<protein>
    <submittedName>
        <fullName evidence="2">Esterase</fullName>
    </submittedName>
</protein>
<dbReference type="PROSITE" id="PS51257">
    <property type="entry name" value="PROKAR_LIPOPROTEIN"/>
    <property type="match status" value="1"/>
</dbReference>
<feature type="non-terminal residue" evidence="2">
    <location>
        <position position="234"/>
    </location>
</feature>
<dbReference type="Gene3D" id="3.40.50.1820">
    <property type="entry name" value="alpha/beta hydrolase"/>
    <property type="match status" value="1"/>
</dbReference>
<reference evidence="2" key="1">
    <citation type="submission" date="2020-10" db="EMBL/GenBank/DDBJ databases">
        <authorList>
            <person name="Gilroy R."/>
        </authorList>
    </citation>
    <scope>NUCLEOTIDE SEQUENCE</scope>
    <source>
        <strain evidence="2">CHK195-11698</strain>
    </source>
</reference>
<dbReference type="PANTHER" id="PTHR48098">
    <property type="entry name" value="ENTEROCHELIN ESTERASE-RELATED"/>
    <property type="match status" value="1"/>
</dbReference>
<reference evidence="2" key="2">
    <citation type="journal article" date="2021" name="PeerJ">
        <title>Extensive microbial diversity within the chicken gut microbiome revealed by metagenomics and culture.</title>
        <authorList>
            <person name="Gilroy R."/>
            <person name="Ravi A."/>
            <person name="Getino M."/>
            <person name="Pursley I."/>
            <person name="Horton D.L."/>
            <person name="Alikhan N.F."/>
            <person name="Baker D."/>
            <person name="Gharbi K."/>
            <person name="Hall N."/>
            <person name="Watson M."/>
            <person name="Adriaenssens E.M."/>
            <person name="Foster-Nyarko E."/>
            <person name="Jarju S."/>
            <person name="Secka A."/>
            <person name="Antonio M."/>
            <person name="Oren A."/>
            <person name="Chaudhuri R.R."/>
            <person name="La Ragione R."/>
            <person name="Hildebrand F."/>
            <person name="Pallen M.J."/>
        </authorList>
    </citation>
    <scope>NUCLEOTIDE SEQUENCE</scope>
    <source>
        <strain evidence="2">CHK195-11698</strain>
    </source>
</reference>
<dbReference type="SUPFAM" id="SSF53474">
    <property type="entry name" value="alpha/beta-Hydrolases"/>
    <property type="match status" value="1"/>
</dbReference>
<dbReference type="Pfam" id="PF00756">
    <property type="entry name" value="Esterase"/>
    <property type="match status" value="1"/>
</dbReference>
<dbReference type="InterPro" id="IPR050583">
    <property type="entry name" value="Mycobacterial_A85_antigen"/>
</dbReference>
<feature type="signal peptide" evidence="1">
    <location>
        <begin position="1"/>
        <end position="20"/>
    </location>
</feature>
<dbReference type="InterPro" id="IPR029058">
    <property type="entry name" value="AB_hydrolase_fold"/>
</dbReference>
<dbReference type="EMBL" id="DVMJ01000009">
    <property type="protein sequence ID" value="HIU12727.1"/>
    <property type="molecule type" value="Genomic_DNA"/>
</dbReference>
<accession>A0A9D1HN15</accession>
<evidence type="ECO:0000256" key="1">
    <source>
        <dbReference type="SAM" id="SignalP"/>
    </source>
</evidence>
<dbReference type="Proteomes" id="UP000824175">
    <property type="component" value="Unassembled WGS sequence"/>
</dbReference>
<sequence length="234" mass="26756">MKRLYKIGMVLSLVAGLLTACNTNHEVSVNEKNGGEEMFNENRLSGNVPEQLAEIPDDYLQPASQPGTLDRLTYQTWESFSYAQHTNPLTKEAWIYLPYGYNAERPYNVFYLSHGGWSDETTIMGTDENPTILKHFIDHAIEEGRMRPMILVMLTYNNTSDRDSWDYGLALDLTDQFHQELINDLIPAVESRYHTYATDTTPEGLKASRDHRGFGGFSIGSVNTWCTFRYALDY</sequence>
<proteinExistence type="predicted"/>
<dbReference type="InterPro" id="IPR000801">
    <property type="entry name" value="Esterase-like"/>
</dbReference>